<evidence type="ECO:0000256" key="10">
    <source>
        <dbReference type="ARBA" id="ARBA00035861"/>
    </source>
</evidence>
<evidence type="ECO:0000256" key="3">
    <source>
        <dbReference type="ARBA" id="ARBA00022457"/>
    </source>
</evidence>
<keyword evidence="9" id="KW-0234">DNA repair</keyword>
<keyword evidence="19" id="KW-1185">Reference proteome</keyword>
<dbReference type="Gene3D" id="3.90.79.10">
    <property type="entry name" value="Nucleoside Triphosphate Pyrophosphohydrolase"/>
    <property type="match status" value="1"/>
</dbReference>
<accession>A0A1G8CYG7</accession>
<gene>
    <name evidence="18" type="ORF">SAMN05421818_10554</name>
</gene>
<dbReference type="Proteomes" id="UP000243588">
    <property type="component" value="Unassembled WGS sequence"/>
</dbReference>
<keyword evidence="8" id="KW-0460">Magnesium</keyword>
<organism evidence="18 19">
    <name type="scientific">Myroides phaeus</name>
    <dbReference type="NCBI Taxonomy" id="702745"/>
    <lineage>
        <taxon>Bacteria</taxon>
        <taxon>Pseudomonadati</taxon>
        <taxon>Bacteroidota</taxon>
        <taxon>Flavobacteriia</taxon>
        <taxon>Flavobacteriales</taxon>
        <taxon>Flavobacteriaceae</taxon>
        <taxon>Myroides</taxon>
    </lineage>
</organism>
<dbReference type="SUPFAM" id="SSF55811">
    <property type="entry name" value="Nudix"/>
    <property type="match status" value="1"/>
</dbReference>
<evidence type="ECO:0000256" key="15">
    <source>
        <dbReference type="ARBA" id="ARBA00041979"/>
    </source>
</evidence>
<dbReference type="PRINTS" id="PR00502">
    <property type="entry name" value="NUDIXFAMILY"/>
</dbReference>
<feature type="domain" description="Nudix hydrolase" evidence="17">
    <location>
        <begin position="1"/>
        <end position="126"/>
    </location>
</feature>
<dbReference type="GO" id="GO:0006260">
    <property type="term" value="P:DNA replication"/>
    <property type="evidence" value="ECO:0007669"/>
    <property type="project" value="UniProtKB-KW"/>
</dbReference>
<dbReference type="EMBL" id="FNDQ01000005">
    <property type="protein sequence ID" value="SDH49960.1"/>
    <property type="molecule type" value="Genomic_DNA"/>
</dbReference>
<evidence type="ECO:0000256" key="2">
    <source>
        <dbReference type="ARBA" id="ARBA00005582"/>
    </source>
</evidence>
<dbReference type="CDD" id="cd03425">
    <property type="entry name" value="NUDIX_MutT_NudA_like"/>
    <property type="match status" value="1"/>
</dbReference>
<proteinExistence type="inferred from homology"/>
<keyword evidence="3" id="KW-0515">Mutator protein</keyword>
<evidence type="ECO:0000256" key="4">
    <source>
        <dbReference type="ARBA" id="ARBA00022705"/>
    </source>
</evidence>
<dbReference type="InterPro" id="IPR015797">
    <property type="entry name" value="NUDIX_hydrolase-like_dom_sf"/>
</dbReference>
<keyword evidence="7" id="KW-0378">Hydrolase</keyword>
<evidence type="ECO:0000256" key="8">
    <source>
        <dbReference type="ARBA" id="ARBA00022842"/>
    </source>
</evidence>
<dbReference type="InterPro" id="IPR020476">
    <property type="entry name" value="Nudix_hydrolase"/>
</dbReference>
<dbReference type="GO" id="GO:0008413">
    <property type="term" value="F:8-oxo-7,8-dihydroguanosine triphosphate pyrophosphatase activity"/>
    <property type="evidence" value="ECO:0007669"/>
    <property type="project" value="TreeGrafter"/>
</dbReference>
<sequence length="128" mass="14881">MLKVCCAIIEHQDKILVAQRSETMLLPLQWEFPGGKLEVGETVEECIVREIKEELVMDIAVVKPLTPVVHHYDTFSLELIPFVCSCKSVHFERKEHKNIVWSDKQRLMDFEWAAADIPIVQEYLKLCN</sequence>
<dbReference type="Pfam" id="PF14815">
    <property type="entry name" value="NUDIX_4"/>
    <property type="match status" value="1"/>
</dbReference>
<keyword evidence="5" id="KW-0479">Metal-binding</keyword>
<evidence type="ECO:0000256" key="5">
    <source>
        <dbReference type="ARBA" id="ARBA00022723"/>
    </source>
</evidence>
<comment type="cofactor">
    <cofactor evidence="1">
        <name>Mg(2+)</name>
        <dbReference type="ChEBI" id="CHEBI:18420"/>
    </cofactor>
</comment>
<reference evidence="19" key="1">
    <citation type="submission" date="2016-10" db="EMBL/GenBank/DDBJ databases">
        <authorList>
            <person name="Varghese N."/>
            <person name="Submissions S."/>
        </authorList>
    </citation>
    <scope>NUCLEOTIDE SEQUENCE [LARGE SCALE GENOMIC DNA]</scope>
    <source>
        <strain evidence="19">DSM 23313</strain>
    </source>
</reference>
<comment type="similarity">
    <text evidence="2">Belongs to the Nudix hydrolase family.</text>
</comment>
<evidence type="ECO:0000256" key="11">
    <source>
        <dbReference type="ARBA" id="ARBA00036904"/>
    </source>
</evidence>
<evidence type="ECO:0000313" key="18">
    <source>
        <dbReference type="EMBL" id="SDH49960.1"/>
    </source>
</evidence>
<evidence type="ECO:0000256" key="6">
    <source>
        <dbReference type="ARBA" id="ARBA00022763"/>
    </source>
</evidence>
<evidence type="ECO:0000313" key="19">
    <source>
        <dbReference type="Proteomes" id="UP000243588"/>
    </source>
</evidence>
<comment type="catalytic activity">
    <reaction evidence="10">
        <text>8-oxo-dGTP + H2O = 8-oxo-dGMP + diphosphate + H(+)</text>
        <dbReference type="Rhea" id="RHEA:31575"/>
        <dbReference type="ChEBI" id="CHEBI:15377"/>
        <dbReference type="ChEBI" id="CHEBI:15378"/>
        <dbReference type="ChEBI" id="CHEBI:33019"/>
        <dbReference type="ChEBI" id="CHEBI:63224"/>
        <dbReference type="ChEBI" id="CHEBI:77896"/>
        <dbReference type="EC" id="3.6.1.55"/>
    </reaction>
</comment>
<evidence type="ECO:0000256" key="7">
    <source>
        <dbReference type="ARBA" id="ARBA00022801"/>
    </source>
</evidence>
<keyword evidence="6" id="KW-0227">DNA damage</keyword>
<comment type="catalytic activity">
    <reaction evidence="11">
        <text>8-oxo-GTP + H2O = 8-oxo-GMP + diphosphate + H(+)</text>
        <dbReference type="Rhea" id="RHEA:67616"/>
        <dbReference type="ChEBI" id="CHEBI:15377"/>
        <dbReference type="ChEBI" id="CHEBI:15378"/>
        <dbReference type="ChEBI" id="CHEBI:33019"/>
        <dbReference type="ChEBI" id="CHEBI:143553"/>
        <dbReference type="ChEBI" id="CHEBI:145694"/>
    </reaction>
</comment>
<keyword evidence="4" id="KW-0235">DNA replication</keyword>
<dbReference type="GO" id="GO:0006281">
    <property type="term" value="P:DNA repair"/>
    <property type="evidence" value="ECO:0007669"/>
    <property type="project" value="UniProtKB-KW"/>
</dbReference>
<protein>
    <recommendedName>
        <fullName evidence="13">8-oxo-dGTP diphosphatase</fullName>
        <ecNumber evidence="12">3.6.1.55</ecNumber>
    </recommendedName>
    <alternativeName>
        <fullName evidence="16">7,8-dihydro-8-oxoguanine-triphosphatase</fullName>
    </alternativeName>
    <alternativeName>
        <fullName evidence="15">Mutator protein MutT</fullName>
    </alternativeName>
    <alternativeName>
        <fullName evidence="14">dGTP pyrophosphohydrolase</fullName>
    </alternativeName>
</protein>
<evidence type="ECO:0000256" key="9">
    <source>
        <dbReference type="ARBA" id="ARBA00023204"/>
    </source>
</evidence>
<evidence type="ECO:0000256" key="1">
    <source>
        <dbReference type="ARBA" id="ARBA00001946"/>
    </source>
</evidence>
<dbReference type="EC" id="3.6.1.55" evidence="12"/>
<dbReference type="GO" id="GO:0046872">
    <property type="term" value="F:metal ion binding"/>
    <property type="evidence" value="ECO:0007669"/>
    <property type="project" value="UniProtKB-KW"/>
</dbReference>
<dbReference type="GO" id="GO:0044716">
    <property type="term" value="F:8-oxo-GDP phosphatase activity"/>
    <property type="evidence" value="ECO:0007669"/>
    <property type="project" value="TreeGrafter"/>
</dbReference>
<dbReference type="GO" id="GO:0035539">
    <property type="term" value="F:8-oxo-7,8-dihydrodeoxyguanosine triphosphate pyrophosphatase activity"/>
    <property type="evidence" value="ECO:0007669"/>
    <property type="project" value="UniProtKB-EC"/>
</dbReference>
<evidence type="ECO:0000256" key="14">
    <source>
        <dbReference type="ARBA" id="ARBA00041592"/>
    </source>
</evidence>
<dbReference type="PROSITE" id="PS51462">
    <property type="entry name" value="NUDIX"/>
    <property type="match status" value="1"/>
</dbReference>
<dbReference type="InterPro" id="IPR047127">
    <property type="entry name" value="MutT-like"/>
</dbReference>
<evidence type="ECO:0000256" key="16">
    <source>
        <dbReference type="ARBA" id="ARBA00042798"/>
    </source>
</evidence>
<dbReference type="PANTHER" id="PTHR47707:SF1">
    <property type="entry name" value="NUDIX HYDROLASE FAMILY PROTEIN"/>
    <property type="match status" value="1"/>
</dbReference>
<dbReference type="GO" id="GO:0044715">
    <property type="term" value="F:8-oxo-dGDP phosphatase activity"/>
    <property type="evidence" value="ECO:0007669"/>
    <property type="project" value="TreeGrafter"/>
</dbReference>
<name>A0A1G8CYG7_9FLAO</name>
<dbReference type="AlphaFoldDB" id="A0A1G8CYG7"/>
<evidence type="ECO:0000259" key="17">
    <source>
        <dbReference type="PROSITE" id="PS51462"/>
    </source>
</evidence>
<dbReference type="STRING" id="702745.SAMN05421818_10554"/>
<dbReference type="InterPro" id="IPR029119">
    <property type="entry name" value="MutY_C"/>
</dbReference>
<dbReference type="InterPro" id="IPR000086">
    <property type="entry name" value="NUDIX_hydrolase_dom"/>
</dbReference>
<evidence type="ECO:0000256" key="12">
    <source>
        <dbReference type="ARBA" id="ARBA00038905"/>
    </source>
</evidence>
<dbReference type="PANTHER" id="PTHR47707">
    <property type="entry name" value="8-OXO-DGTP DIPHOSPHATASE"/>
    <property type="match status" value="1"/>
</dbReference>
<evidence type="ECO:0000256" key="13">
    <source>
        <dbReference type="ARBA" id="ARBA00040794"/>
    </source>
</evidence>